<dbReference type="PANTHER" id="PTHR43782">
    <property type="entry name" value="ARGINASE"/>
    <property type="match status" value="1"/>
</dbReference>
<dbReference type="InterPro" id="IPR020855">
    <property type="entry name" value="Ureohydrolase_Mn_BS"/>
</dbReference>
<evidence type="ECO:0000256" key="2">
    <source>
        <dbReference type="ARBA" id="ARBA00022801"/>
    </source>
</evidence>
<dbReference type="GO" id="GO:0030145">
    <property type="term" value="F:manganese ion binding"/>
    <property type="evidence" value="ECO:0007669"/>
    <property type="project" value="TreeGrafter"/>
</dbReference>
<evidence type="ECO:0000256" key="5">
    <source>
        <dbReference type="PROSITE-ProRule" id="PRU00742"/>
    </source>
</evidence>
<name>A0A9Q3ZH44_9GAMM</name>
<protein>
    <submittedName>
        <fullName evidence="7">Arginase family protein</fullName>
    </submittedName>
</protein>
<keyword evidence="1" id="KW-0479">Metal-binding</keyword>
<keyword evidence="2 6" id="KW-0378">Hydrolase</keyword>
<accession>A0A9Q3ZH44</accession>
<comment type="caution">
    <text evidence="7">The sequence shown here is derived from an EMBL/GenBank/DDBJ whole genome shotgun (WGS) entry which is preliminary data.</text>
</comment>
<reference evidence="7" key="1">
    <citation type="submission" date="2022-01" db="EMBL/GenBank/DDBJ databases">
        <authorList>
            <person name="Karlyshev A.V."/>
            <person name="Jaspars M."/>
        </authorList>
    </citation>
    <scope>NUCLEOTIDE SEQUENCE</scope>
    <source>
        <strain evidence="7">AGSA3-2</strain>
    </source>
</reference>
<dbReference type="PRINTS" id="PR00116">
    <property type="entry name" value="ARGINASE"/>
</dbReference>
<dbReference type="GO" id="GO:0004053">
    <property type="term" value="F:arginase activity"/>
    <property type="evidence" value="ECO:0007669"/>
    <property type="project" value="UniProtKB-EC"/>
</dbReference>
<evidence type="ECO:0000313" key="8">
    <source>
        <dbReference type="Proteomes" id="UP001107961"/>
    </source>
</evidence>
<dbReference type="RefSeq" id="WP_167374871.1">
    <property type="nucleotide sequence ID" value="NZ_CP012331.1"/>
</dbReference>
<comment type="catalytic activity">
    <reaction evidence="4">
        <text>L-arginine + H2O = urea + L-ornithine</text>
        <dbReference type="Rhea" id="RHEA:20569"/>
        <dbReference type="ChEBI" id="CHEBI:15377"/>
        <dbReference type="ChEBI" id="CHEBI:16199"/>
        <dbReference type="ChEBI" id="CHEBI:32682"/>
        <dbReference type="ChEBI" id="CHEBI:46911"/>
        <dbReference type="EC" id="3.5.3.1"/>
    </reaction>
</comment>
<evidence type="ECO:0000256" key="6">
    <source>
        <dbReference type="RuleBase" id="RU003684"/>
    </source>
</evidence>
<dbReference type="Gene3D" id="3.40.800.10">
    <property type="entry name" value="Ureohydrolase domain"/>
    <property type="match status" value="1"/>
</dbReference>
<dbReference type="EMBL" id="JAJVKT010000006">
    <property type="protein sequence ID" value="MCE7508262.1"/>
    <property type="molecule type" value="Genomic_DNA"/>
</dbReference>
<dbReference type="PROSITE" id="PS01053">
    <property type="entry name" value="ARGINASE_1"/>
    <property type="match status" value="1"/>
</dbReference>
<dbReference type="InterPro" id="IPR023696">
    <property type="entry name" value="Ureohydrolase_dom_sf"/>
</dbReference>
<keyword evidence="8" id="KW-1185">Reference proteome</keyword>
<dbReference type="Pfam" id="PF00491">
    <property type="entry name" value="Arginase"/>
    <property type="match status" value="1"/>
</dbReference>
<dbReference type="Proteomes" id="UP001107961">
    <property type="component" value="Unassembled WGS sequence"/>
</dbReference>
<keyword evidence="3" id="KW-0464">Manganese</keyword>
<evidence type="ECO:0000313" key="7">
    <source>
        <dbReference type="EMBL" id="MCE7508262.1"/>
    </source>
</evidence>
<evidence type="ECO:0000256" key="3">
    <source>
        <dbReference type="ARBA" id="ARBA00023211"/>
    </source>
</evidence>
<sequence>MLSLPALAAPSYLGGRRPERPWRPGDIRLTPLWRRLRRRHGLTLDWRGCLTPPDKASGQPALAEYLNRLRDGVYNELSSGRPLFVLGGDHANAMAVWDAAMAAVGERRFGLLWIDAHLDCHTFLTTPSGNVHGMPLAALLGLADPPLAALMPGRCRLRPEALCLFGVRSYERAEQEAMERLNVRVIQAARVRRDGVDAALDETLDYLNQHCEHYGISIDLDAIHPRQAPAVATPVVGGLNGPALCQALCRRVDPDRCRILEIAEFYPSLDRAGRTQRLLADLVGAWWWSRGGRRRGWA</sequence>
<dbReference type="GO" id="GO:0005829">
    <property type="term" value="C:cytosol"/>
    <property type="evidence" value="ECO:0007669"/>
    <property type="project" value="TreeGrafter"/>
</dbReference>
<organism evidence="7 8">
    <name type="scientific">Alloalcanivorax xenomutans</name>
    <dbReference type="NCBI Taxonomy" id="1094342"/>
    <lineage>
        <taxon>Bacteria</taxon>
        <taxon>Pseudomonadati</taxon>
        <taxon>Pseudomonadota</taxon>
        <taxon>Gammaproteobacteria</taxon>
        <taxon>Oceanospirillales</taxon>
        <taxon>Alcanivoracaceae</taxon>
        <taxon>Alloalcanivorax</taxon>
    </lineage>
</organism>
<gene>
    <name evidence="7" type="ORF">LZG35_06395</name>
</gene>
<dbReference type="PANTHER" id="PTHR43782:SF3">
    <property type="entry name" value="ARGINASE"/>
    <property type="match status" value="1"/>
</dbReference>
<dbReference type="AlphaFoldDB" id="A0A9Q3ZH44"/>
<comment type="similarity">
    <text evidence="5 6">Belongs to the arginase family.</text>
</comment>
<evidence type="ECO:0000256" key="1">
    <source>
        <dbReference type="ARBA" id="ARBA00022723"/>
    </source>
</evidence>
<dbReference type="InterPro" id="IPR006035">
    <property type="entry name" value="Ureohydrolase"/>
</dbReference>
<dbReference type="SUPFAM" id="SSF52768">
    <property type="entry name" value="Arginase/deacetylase"/>
    <property type="match status" value="1"/>
</dbReference>
<dbReference type="PROSITE" id="PS51409">
    <property type="entry name" value="ARGINASE_2"/>
    <property type="match status" value="1"/>
</dbReference>
<evidence type="ECO:0000256" key="4">
    <source>
        <dbReference type="ARBA" id="ARBA00047391"/>
    </source>
</evidence>
<proteinExistence type="inferred from homology"/>